<gene>
    <name evidence="1" type="ORF">DPMN_005656</name>
</gene>
<proteinExistence type="predicted"/>
<reference evidence="1" key="1">
    <citation type="journal article" date="2019" name="bioRxiv">
        <title>The Genome of the Zebra Mussel, Dreissena polymorpha: A Resource for Invasive Species Research.</title>
        <authorList>
            <person name="McCartney M.A."/>
            <person name="Auch B."/>
            <person name="Kono T."/>
            <person name="Mallez S."/>
            <person name="Zhang Y."/>
            <person name="Obille A."/>
            <person name="Becker A."/>
            <person name="Abrahante J.E."/>
            <person name="Garbe J."/>
            <person name="Badalamenti J.P."/>
            <person name="Herman A."/>
            <person name="Mangelson H."/>
            <person name="Liachko I."/>
            <person name="Sullivan S."/>
            <person name="Sone E.D."/>
            <person name="Koren S."/>
            <person name="Silverstein K.A.T."/>
            <person name="Beckman K.B."/>
            <person name="Gohl D.M."/>
        </authorList>
    </citation>
    <scope>NUCLEOTIDE SEQUENCE</scope>
    <source>
        <strain evidence="1">Duluth1</strain>
        <tissue evidence="1">Whole animal</tissue>
    </source>
</reference>
<evidence type="ECO:0000313" key="2">
    <source>
        <dbReference type="Proteomes" id="UP000828390"/>
    </source>
</evidence>
<comment type="caution">
    <text evidence="1">The sequence shown here is derived from an EMBL/GenBank/DDBJ whole genome shotgun (WGS) entry which is preliminary data.</text>
</comment>
<dbReference type="AlphaFoldDB" id="A0A9D4RUR1"/>
<protein>
    <recommendedName>
        <fullName evidence="3">Reverse transcriptase domain-containing protein</fullName>
    </recommendedName>
</protein>
<dbReference type="EMBL" id="JAIWYP010000001">
    <property type="protein sequence ID" value="KAH3881729.1"/>
    <property type="molecule type" value="Genomic_DNA"/>
</dbReference>
<keyword evidence="2" id="KW-1185">Reference proteome</keyword>
<evidence type="ECO:0000313" key="1">
    <source>
        <dbReference type="EMBL" id="KAH3881729.1"/>
    </source>
</evidence>
<name>A0A9D4RUR1_DREPO</name>
<sequence>MKSADAYALTIRSILNGGRTVCYAILTILNAILKIAEVPKVLKVGLLTPVFKNKGCSSEATNYRGITVLPAKEKLFETVIKFRIVSVLKKHQSVSQRGFTANTSPLHAELIVEEIMRNFKDSGESVDLIL</sequence>
<organism evidence="1 2">
    <name type="scientific">Dreissena polymorpha</name>
    <name type="common">Zebra mussel</name>
    <name type="synonym">Mytilus polymorpha</name>
    <dbReference type="NCBI Taxonomy" id="45954"/>
    <lineage>
        <taxon>Eukaryota</taxon>
        <taxon>Metazoa</taxon>
        <taxon>Spiralia</taxon>
        <taxon>Lophotrochozoa</taxon>
        <taxon>Mollusca</taxon>
        <taxon>Bivalvia</taxon>
        <taxon>Autobranchia</taxon>
        <taxon>Heteroconchia</taxon>
        <taxon>Euheterodonta</taxon>
        <taxon>Imparidentia</taxon>
        <taxon>Neoheterodontei</taxon>
        <taxon>Myida</taxon>
        <taxon>Dreissenoidea</taxon>
        <taxon>Dreissenidae</taxon>
        <taxon>Dreissena</taxon>
    </lineage>
</organism>
<evidence type="ECO:0008006" key="3">
    <source>
        <dbReference type="Google" id="ProtNLM"/>
    </source>
</evidence>
<dbReference type="Proteomes" id="UP000828390">
    <property type="component" value="Unassembled WGS sequence"/>
</dbReference>
<reference evidence="1" key="2">
    <citation type="submission" date="2020-11" db="EMBL/GenBank/DDBJ databases">
        <authorList>
            <person name="McCartney M.A."/>
            <person name="Auch B."/>
            <person name="Kono T."/>
            <person name="Mallez S."/>
            <person name="Becker A."/>
            <person name="Gohl D.M."/>
            <person name="Silverstein K.A.T."/>
            <person name="Koren S."/>
            <person name="Bechman K.B."/>
            <person name="Herman A."/>
            <person name="Abrahante J.E."/>
            <person name="Garbe J."/>
        </authorList>
    </citation>
    <scope>NUCLEOTIDE SEQUENCE</scope>
    <source>
        <strain evidence="1">Duluth1</strain>
        <tissue evidence="1">Whole animal</tissue>
    </source>
</reference>
<accession>A0A9D4RUR1</accession>